<keyword evidence="3" id="KW-1185">Reference proteome</keyword>
<evidence type="ECO:0000313" key="2">
    <source>
        <dbReference type="EMBL" id="MFB9897976.1"/>
    </source>
</evidence>
<evidence type="ECO:0008006" key="4">
    <source>
        <dbReference type="Google" id="ProtNLM"/>
    </source>
</evidence>
<dbReference type="RefSeq" id="WP_027951425.1">
    <property type="nucleotide sequence ID" value="NZ_JADU01000001.1"/>
</dbReference>
<protein>
    <recommendedName>
        <fullName evidence="4">MBG domain-containing protein</fullName>
    </recommendedName>
</protein>
<accession>A0ABV5ZKQ0</accession>
<proteinExistence type="predicted"/>
<evidence type="ECO:0000256" key="1">
    <source>
        <dbReference type="SAM" id="SignalP"/>
    </source>
</evidence>
<feature type="chain" id="PRO_5045965685" description="MBG domain-containing protein" evidence="1">
    <location>
        <begin position="24"/>
        <end position="681"/>
    </location>
</feature>
<sequence length="681" mass="70659">MRKIYMKSLLVAAGLMLSASSFAQTVLLDYGTPTGTALETEAWTTSEGSTLTAEEVGAISSSDGLETWAEEGKAIKYTSPKNGSGSSTVTIAPTANSILTFEAVWAPGASTGRSGNRNFLQLGDVKIESRGQDKAAYIALGDDGVAANLTKLPHLSAETRSNYWWKVNVTVNQATGAIDYAIASTSGKSDAGTLSKPDGSYTVVGIGFTRGGRTVTSSNSLRSILVSERTQSVTTVNYTINYNYNGATLNHVDGTAAVGATVTAENPVVIGEQKYYAVDDAATSLVLAEGENVLNVELRLPKVSPYVVKNSFGDIIASGSYTEGDDAVTVAWSKYVQHDGEWYACDETSYSMAVSGEVDKTVAYSEKADIACFVESSALTWSAGAPVATLNDAKYSAGSAARLGAHSYCCTPAFESAGVYSLAVPYMNQNSTDGTIQICTRDAEGNLSETGLSLVGAARSSGVMTAEGIVIPAGCSLVLNNTTEYNSNVYMDYVVLAKTPAPTVAIPAASKLASYSNAQAVTVPEDVTIYIATAIGENSVTLVKVEGKVVPANTGVILYSAEAGEKTLAFGGEAVADFSANQLKATAAVAVKASGAEYALVKGEQSFAKVAADVEIPANKAYIAAAAGAKLTVDFGQTTGLDKVQAKAHAGEESVYNLSGQQVDSAYKGIVIKGGKKFIVK</sequence>
<name>A0ABV5ZKQ0_9BACT</name>
<dbReference type="EMBL" id="JBHLZF010000002">
    <property type="protein sequence ID" value="MFB9897976.1"/>
    <property type="molecule type" value="Genomic_DNA"/>
</dbReference>
<keyword evidence="1" id="KW-0732">Signal</keyword>
<comment type="caution">
    <text evidence="2">The sequence shown here is derived from an EMBL/GenBank/DDBJ whole genome shotgun (WGS) entry which is preliminary data.</text>
</comment>
<organism evidence="2 3">
    <name type="scientific">Hallella seregens ATCC 51272</name>
    <dbReference type="NCBI Taxonomy" id="1336250"/>
    <lineage>
        <taxon>Bacteria</taxon>
        <taxon>Pseudomonadati</taxon>
        <taxon>Bacteroidota</taxon>
        <taxon>Bacteroidia</taxon>
        <taxon>Bacteroidales</taxon>
        <taxon>Prevotellaceae</taxon>
        <taxon>Hallella</taxon>
    </lineage>
</organism>
<evidence type="ECO:0000313" key="3">
    <source>
        <dbReference type="Proteomes" id="UP001589688"/>
    </source>
</evidence>
<reference evidence="2 3" key="1">
    <citation type="submission" date="2024-09" db="EMBL/GenBank/DDBJ databases">
        <authorList>
            <person name="Sun Q."/>
            <person name="Mori K."/>
        </authorList>
    </citation>
    <scope>NUCLEOTIDE SEQUENCE [LARGE SCALE GENOMIC DNA]</scope>
    <source>
        <strain evidence="2 3">ATCC 51272</strain>
    </source>
</reference>
<gene>
    <name evidence="2" type="ORF">ACFFK8_09235</name>
</gene>
<feature type="signal peptide" evidence="1">
    <location>
        <begin position="1"/>
        <end position="23"/>
    </location>
</feature>
<dbReference type="Proteomes" id="UP001589688">
    <property type="component" value="Unassembled WGS sequence"/>
</dbReference>